<dbReference type="PANTHER" id="PTHR48021">
    <property type="match status" value="1"/>
</dbReference>
<keyword evidence="7" id="KW-1185">Reference proteome</keyword>
<sequence length="70" mass="7400">GRKKTIIFSSVVFFIGWMVIAEATTVAEILAGRVLTGLASGFYSTAVQVYICEIVEPSIRGASGSTPSLM</sequence>
<feature type="non-terminal residue" evidence="6">
    <location>
        <position position="70"/>
    </location>
</feature>
<dbReference type="Pfam" id="PF00083">
    <property type="entry name" value="Sugar_tr"/>
    <property type="match status" value="1"/>
</dbReference>
<evidence type="ECO:0000313" key="6">
    <source>
        <dbReference type="EMBL" id="CAG7685142.1"/>
    </source>
</evidence>
<keyword evidence="4" id="KW-0472">Membrane</keyword>
<evidence type="ECO:0000256" key="2">
    <source>
        <dbReference type="ARBA" id="ARBA00022692"/>
    </source>
</evidence>
<protein>
    <recommendedName>
        <fullName evidence="5">Major facilitator superfamily (MFS) profile domain-containing protein</fullName>
    </recommendedName>
</protein>
<comment type="caution">
    <text evidence="6">The sequence shown here is derived from an EMBL/GenBank/DDBJ whole genome shotgun (WGS) entry which is preliminary data.</text>
</comment>
<evidence type="ECO:0000256" key="4">
    <source>
        <dbReference type="ARBA" id="ARBA00023136"/>
    </source>
</evidence>
<dbReference type="GO" id="GO:0016020">
    <property type="term" value="C:membrane"/>
    <property type="evidence" value="ECO:0007669"/>
    <property type="project" value="UniProtKB-SubCell"/>
</dbReference>
<dbReference type="InterPro" id="IPR020846">
    <property type="entry name" value="MFS_dom"/>
</dbReference>
<dbReference type="PANTHER" id="PTHR48021:SF1">
    <property type="entry name" value="GH07001P-RELATED"/>
    <property type="match status" value="1"/>
</dbReference>
<feature type="domain" description="Major facilitator superfamily (MFS) profile" evidence="5">
    <location>
        <begin position="1"/>
        <end position="70"/>
    </location>
</feature>
<evidence type="ECO:0000256" key="3">
    <source>
        <dbReference type="ARBA" id="ARBA00022989"/>
    </source>
</evidence>
<dbReference type="GO" id="GO:0022857">
    <property type="term" value="F:transmembrane transporter activity"/>
    <property type="evidence" value="ECO:0007669"/>
    <property type="project" value="InterPro"/>
</dbReference>
<feature type="non-terminal residue" evidence="6">
    <location>
        <position position="1"/>
    </location>
</feature>
<dbReference type="PROSITE" id="PS00217">
    <property type="entry name" value="SUGAR_TRANSPORT_2"/>
    <property type="match status" value="1"/>
</dbReference>
<name>A0A8J2J796_9HEXA</name>
<dbReference type="AlphaFoldDB" id="A0A8J2J796"/>
<proteinExistence type="predicted"/>
<evidence type="ECO:0000256" key="1">
    <source>
        <dbReference type="ARBA" id="ARBA00004141"/>
    </source>
</evidence>
<organism evidence="6 7">
    <name type="scientific">Allacma fusca</name>
    <dbReference type="NCBI Taxonomy" id="39272"/>
    <lineage>
        <taxon>Eukaryota</taxon>
        <taxon>Metazoa</taxon>
        <taxon>Ecdysozoa</taxon>
        <taxon>Arthropoda</taxon>
        <taxon>Hexapoda</taxon>
        <taxon>Collembola</taxon>
        <taxon>Symphypleona</taxon>
        <taxon>Sminthuridae</taxon>
        <taxon>Allacma</taxon>
    </lineage>
</organism>
<keyword evidence="3" id="KW-1133">Transmembrane helix</keyword>
<evidence type="ECO:0000259" key="5">
    <source>
        <dbReference type="PROSITE" id="PS50850"/>
    </source>
</evidence>
<dbReference type="InterPro" id="IPR005828">
    <property type="entry name" value="MFS_sugar_transport-like"/>
</dbReference>
<accession>A0A8J2J796</accession>
<evidence type="ECO:0000313" key="7">
    <source>
        <dbReference type="Proteomes" id="UP000708208"/>
    </source>
</evidence>
<reference evidence="6" key="1">
    <citation type="submission" date="2021-06" db="EMBL/GenBank/DDBJ databases">
        <authorList>
            <person name="Hodson N. C."/>
            <person name="Mongue J. A."/>
            <person name="Jaron S. K."/>
        </authorList>
    </citation>
    <scope>NUCLEOTIDE SEQUENCE</scope>
</reference>
<dbReference type="InterPro" id="IPR005829">
    <property type="entry name" value="Sugar_transporter_CS"/>
</dbReference>
<dbReference type="OrthoDB" id="6612291at2759"/>
<dbReference type="InterPro" id="IPR050549">
    <property type="entry name" value="MFS_Trehalose_Transporter"/>
</dbReference>
<dbReference type="EMBL" id="CAJVCH010018341">
    <property type="protein sequence ID" value="CAG7685142.1"/>
    <property type="molecule type" value="Genomic_DNA"/>
</dbReference>
<comment type="subcellular location">
    <subcellularLocation>
        <location evidence="1">Membrane</location>
        <topology evidence="1">Multi-pass membrane protein</topology>
    </subcellularLocation>
</comment>
<gene>
    <name evidence="6" type="ORF">AFUS01_LOCUS3106</name>
</gene>
<keyword evidence="2" id="KW-0812">Transmembrane</keyword>
<dbReference type="PROSITE" id="PS50850">
    <property type="entry name" value="MFS"/>
    <property type="match status" value="1"/>
</dbReference>
<dbReference type="Proteomes" id="UP000708208">
    <property type="component" value="Unassembled WGS sequence"/>
</dbReference>